<dbReference type="Proteomes" id="UP000501939">
    <property type="component" value="Chromosome"/>
</dbReference>
<sequence>MKQLEINEIIREINEKSIVFVELEKELENYPTIRKIERQLTNPDNEWKYLYHLGNKTGLRDWLDVLSEIYYQIDVKKPSELKPILEKLELVSRKLLALIQESLNIEEISSDDLKFASDLTKYLRQYKNFRFLTTELNDFKKEISKVTNTLNNLNVENDNLERIKNSLSSSLTESEDILKDLKDKKAFLNNLTDEITNSEIKTLYDKIHEDEKTLADLYRNWALGIFAIVGIILVLGFMNISIQNWNHLKDSSYIHIPLGWESLIKTLMLFSLTTPAWYLTRESSKHRKVAYKAQMLGTELASFPLYVREFKDEDRLELRKQLADRFFGQELYSDVKNSTSSDNSLGRVLISNNDGVSIIRSV</sequence>
<dbReference type="RefSeq" id="WP_166326802.1">
    <property type="nucleotide sequence ID" value="NZ_CP049916.1"/>
</dbReference>
<accession>A0A6G8S6Z0</accession>
<feature type="transmembrane region" description="Helical" evidence="2">
    <location>
        <begin position="221"/>
        <end position="242"/>
    </location>
</feature>
<organism evidence="3 4">
    <name type="scientific">Acinetobacter lanii</name>
    <dbReference type="NCBI Taxonomy" id="2715163"/>
    <lineage>
        <taxon>Bacteria</taxon>
        <taxon>Pseudomonadati</taxon>
        <taxon>Pseudomonadota</taxon>
        <taxon>Gammaproteobacteria</taxon>
        <taxon>Moraxellales</taxon>
        <taxon>Moraxellaceae</taxon>
        <taxon>Acinetobacter</taxon>
    </lineage>
</organism>
<keyword evidence="1" id="KW-0175">Coiled coil</keyword>
<keyword evidence="2" id="KW-0472">Membrane</keyword>
<evidence type="ECO:0000256" key="1">
    <source>
        <dbReference type="SAM" id="Coils"/>
    </source>
</evidence>
<evidence type="ECO:0000256" key="2">
    <source>
        <dbReference type="SAM" id="Phobius"/>
    </source>
</evidence>
<gene>
    <name evidence="3" type="ORF">G8D99_13595</name>
</gene>
<reference evidence="3 4" key="1">
    <citation type="submission" date="2020-03" db="EMBL/GenBank/DDBJ databases">
        <authorList>
            <person name="Zhu W."/>
        </authorList>
    </citation>
    <scope>NUCLEOTIDE SEQUENCE [LARGE SCALE GENOMIC DNA]</scope>
    <source>
        <strain evidence="3 4">185</strain>
    </source>
</reference>
<name>A0A6G8S6Z0_9GAMM</name>
<dbReference type="KEGG" id="alj:G8D99_13595"/>
<protein>
    <submittedName>
        <fullName evidence="3">Uncharacterized protein</fullName>
    </submittedName>
</protein>
<evidence type="ECO:0000313" key="4">
    <source>
        <dbReference type="Proteomes" id="UP000501939"/>
    </source>
</evidence>
<evidence type="ECO:0000313" key="3">
    <source>
        <dbReference type="EMBL" id="QIO09945.1"/>
    </source>
</evidence>
<feature type="transmembrane region" description="Helical" evidence="2">
    <location>
        <begin position="262"/>
        <end position="279"/>
    </location>
</feature>
<feature type="coiled-coil region" evidence="1">
    <location>
        <begin position="136"/>
        <end position="191"/>
    </location>
</feature>
<keyword evidence="4" id="KW-1185">Reference proteome</keyword>
<proteinExistence type="predicted"/>
<dbReference type="EMBL" id="CP049916">
    <property type="protein sequence ID" value="QIO09945.1"/>
    <property type="molecule type" value="Genomic_DNA"/>
</dbReference>
<keyword evidence="2" id="KW-1133">Transmembrane helix</keyword>
<keyword evidence="2" id="KW-0812">Transmembrane</keyword>
<dbReference type="AlphaFoldDB" id="A0A6G8S6Z0"/>